<dbReference type="EMBL" id="CAJNJA010052227">
    <property type="protein sequence ID" value="CAE7846017.1"/>
    <property type="molecule type" value="Genomic_DNA"/>
</dbReference>
<gene>
    <name evidence="1" type="ORF">SNEC2469_LOCUS26019</name>
</gene>
<evidence type="ECO:0000313" key="1">
    <source>
        <dbReference type="EMBL" id="CAE7846017.1"/>
    </source>
</evidence>
<protein>
    <submittedName>
        <fullName evidence="1">Uncharacterized protein</fullName>
    </submittedName>
</protein>
<dbReference type="OrthoDB" id="10284161at2759"/>
<organism evidence="1 2">
    <name type="scientific">Symbiodinium necroappetens</name>
    <dbReference type="NCBI Taxonomy" id="1628268"/>
    <lineage>
        <taxon>Eukaryota</taxon>
        <taxon>Sar</taxon>
        <taxon>Alveolata</taxon>
        <taxon>Dinophyceae</taxon>
        <taxon>Suessiales</taxon>
        <taxon>Symbiodiniaceae</taxon>
        <taxon>Symbiodinium</taxon>
    </lineage>
</organism>
<sequence length="124" mass="13727">MTFVSSFIEEAGLIGADGQSKLKELSRQCRVPRFRCLPALWKPWHCIRSLAAHPKWFQHASTPLIALVDAAAIVAPHGQLNSRWLLSQLAIHGCPRLKGILVPTIFARTFSTKLANLLCTVEVS</sequence>
<evidence type="ECO:0000313" key="2">
    <source>
        <dbReference type="Proteomes" id="UP000601435"/>
    </source>
</evidence>
<name>A0A812ZY97_9DINO</name>
<dbReference type="Proteomes" id="UP000601435">
    <property type="component" value="Unassembled WGS sequence"/>
</dbReference>
<dbReference type="AlphaFoldDB" id="A0A812ZY97"/>
<reference evidence="1" key="1">
    <citation type="submission" date="2021-02" db="EMBL/GenBank/DDBJ databases">
        <authorList>
            <person name="Dougan E. K."/>
            <person name="Rhodes N."/>
            <person name="Thang M."/>
            <person name="Chan C."/>
        </authorList>
    </citation>
    <scope>NUCLEOTIDE SEQUENCE</scope>
</reference>
<proteinExistence type="predicted"/>
<keyword evidence="2" id="KW-1185">Reference proteome</keyword>
<accession>A0A812ZY97</accession>
<comment type="caution">
    <text evidence="1">The sequence shown here is derived from an EMBL/GenBank/DDBJ whole genome shotgun (WGS) entry which is preliminary data.</text>
</comment>